<feature type="compositionally biased region" description="Polar residues" evidence="1">
    <location>
        <begin position="583"/>
        <end position="593"/>
    </location>
</feature>
<evidence type="ECO:0000313" key="4">
    <source>
        <dbReference type="Proteomes" id="UP000193411"/>
    </source>
</evidence>
<accession>A0A1Y2HLX3</accession>
<evidence type="ECO:0000313" key="3">
    <source>
        <dbReference type="EMBL" id="ORZ35590.1"/>
    </source>
</evidence>
<feature type="compositionally biased region" description="Low complexity" evidence="1">
    <location>
        <begin position="503"/>
        <end position="578"/>
    </location>
</feature>
<dbReference type="AlphaFoldDB" id="A0A1Y2HLX3"/>
<organism evidence="3 4">
    <name type="scientific">Catenaria anguillulae PL171</name>
    <dbReference type="NCBI Taxonomy" id="765915"/>
    <lineage>
        <taxon>Eukaryota</taxon>
        <taxon>Fungi</taxon>
        <taxon>Fungi incertae sedis</taxon>
        <taxon>Blastocladiomycota</taxon>
        <taxon>Blastocladiomycetes</taxon>
        <taxon>Blastocladiales</taxon>
        <taxon>Catenariaceae</taxon>
        <taxon>Catenaria</taxon>
    </lineage>
</organism>
<gene>
    <name evidence="3" type="ORF">BCR44DRAFT_1114579</name>
</gene>
<keyword evidence="2" id="KW-0472">Membrane</keyword>
<feature type="compositionally biased region" description="Polar residues" evidence="1">
    <location>
        <begin position="377"/>
        <end position="386"/>
    </location>
</feature>
<keyword evidence="2" id="KW-1133">Transmembrane helix</keyword>
<feature type="region of interest" description="Disordered" evidence="1">
    <location>
        <begin position="326"/>
        <end position="593"/>
    </location>
</feature>
<feature type="transmembrane region" description="Helical" evidence="2">
    <location>
        <begin position="20"/>
        <end position="46"/>
    </location>
</feature>
<feature type="compositionally biased region" description="Low complexity" evidence="1">
    <location>
        <begin position="390"/>
        <end position="400"/>
    </location>
</feature>
<feature type="compositionally biased region" description="Basic residues" evidence="1">
    <location>
        <begin position="131"/>
        <end position="140"/>
    </location>
</feature>
<evidence type="ECO:0000256" key="2">
    <source>
        <dbReference type="SAM" id="Phobius"/>
    </source>
</evidence>
<protein>
    <submittedName>
        <fullName evidence="3">Uncharacterized protein</fullName>
    </submittedName>
</protein>
<keyword evidence="4" id="KW-1185">Reference proteome</keyword>
<comment type="caution">
    <text evidence="3">The sequence shown here is derived from an EMBL/GenBank/DDBJ whole genome shotgun (WGS) entry which is preliminary data.</text>
</comment>
<dbReference type="Proteomes" id="UP000193411">
    <property type="component" value="Unassembled WGS sequence"/>
</dbReference>
<proteinExistence type="predicted"/>
<feature type="region of interest" description="Disordered" evidence="1">
    <location>
        <begin position="123"/>
        <end position="221"/>
    </location>
</feature>
<reference evidence="3 4" key="1">
    <citation type="submission" date="2016-07" db="EMBL/GenBank/DDBJ databases">
        <title>Pervasive Adenine N6-methylation of Active Genes in Fungi.</title>
        <authorList>
            <consortium name="DOE Joint Genome Institute"/>
            <person name="Mondo S.J."/>
            <person name="Dannebaum R.O."/>
            <person name="Kuo R.C."/>
            <person name="Labutti K."/>
            <person name="Haridas S."/>
            <person name="Kuo A."/>
            <person name="Salamov A."/>
            <person name="Ahrendt S.R."/>
            <person name="Lipzen A."/>
            <person name="Sullivan W."/>
            <person name="Andreopoulos W.B."/>
            <person name="Clum A."/>
            <person name="Lindquist E."/>
            <person name="Daum C."/>
            <person name="Ramamoorthy G.K."/>
            <person name="Gryganskyi A."/>
            <person name="Culley D."/>
            <person name="Magnuson J.K."/>
            <person name="James T.Y."/>
            <person name="O'Malley M.A."/>
            <person name="Stajich J.E."/>
            <person name="Spatafora J.W."/>
            <person name="Visel A."/>
            <person name="Grigoriev I.V."/>
        </authorList>
    </citation>
    <scope>NUCLEOTIDE SEQUENCE [LARGE SCALE GENOMIC DNA]</scope>
    <source>
        <strain evidence="3 4">PL171</strain>
    </source>
</reference>
<dbReference type="EMBL" id="MCFL01000021">
    <property type="protein sequence ID" value="ORZ35590.1"/>
    <property type="molecule type" value="Genomic_DNA"/>
</dbReference>
<sequence length="593" mass="61896">MRIRHSHSDEHSSPFPSSLVPFTIPVLISVILVILTSTTCLGPMLATTAPIPMPLPQPQSMLILPATESRSHSSRPGGNPNTNGQLVRVRLQSTEDTRLMRRIANDFGADIWSSREILLNRTNFQPVNPPRRPRRRRRLPTRLNAPWVRPSNRPTRPTGGGVRPGSDRPLPASRPNLIRRSYQSARQPYPPPTRDERQDVQKSITPAASPQPIEIPSSVPPPLARIYQQQGLTFGGEVDLLVRGDILDRLQAMFPQVEFHTIIRNVSKAIEETHRDVPWKLPVAEPAKTPCVDVTEVAAPDRVGDGEGGSGTGVGCKCGRGCRSASTCTVSDGAPAATRTGNVSGGGEADGGEPPIATSGGGNGPTITDEGSPPPTQTVDASSSLTVPMATATSTVSTAAQTDGPAPTPSNRTNDDDFFATRPTATPTNGDSVVDDDGFVDWTDPIIRPNDPITPDDVDSPPRLFPPGSGTSSLPSDGLRPTISQVGSTTSKSATPIMSTTRSAGPTSASATYTGSAAGSGTLPPTPTGSSTGSLTAIGSSSTQTGTSIGSPSPGGSATTKTGSIGASSSSTGSFPSSMPRGDQQQRPNLHHC</sequence>
<evidence type="ECO:0000256" key="1">
    <source>
        <dbReference type="SAM" id="MobiDB-lite"/>
    </source>
</evidence>
<name>A0A1Y2HLX3_9FUNG</name>
<keyword evidence="2" id="KW-0812">Transmembrane</keyword>
<feature type="compositionally biased region" description="Polar residues" evidence="1">
    <location>
        <begin position="482"/>
        <end position="502"/>
    </location>
</feature>